<evidence type="ECO:0000256" key="1">
    <source>
        <dbReference type="SAM" id="MobiDB-lite"/>
    </source>
</evidence>
<evidence type="ECO:0000313" key="2">
    <source>
        <dbReference type="EMBL" id="ELU12209.1"/>
    </source>
</evidence>
<feature type="region of interest" description="Disordered" evidence="1">
    <location>
        <begin position="59"/>
        <end position="115"/>
    </location>
</feature>
<dbReference type="AlphaFoldDB" id="R7V118"/>
<proteinExistence type="predicted"/>
<evidence type="ECO:0000313" key="4">
    <source>
        <dbReference type="Proteomes" id="UP000014760"/>
    </source>
</evidence>
<dbReference type="HOGENOM" id="CLU_2111183_0_0_1"/>
<keyword evidence="4" id="KW-1185">Reference proteome</keyword>
<name>R7V118_CAPTE</name>
<evidence type="ECO:0000313" key="3">
    <source>
        <dbReference type="EnsemblMetazoa" id="CapteP204756"/>
    </source>
</evidence>
<reference evidence="2 4" key="2">
    <citation type="journal article" date="2013" name="Nature">
        <title>Insights into bilaterian evolution from three spiralian genomes.</title>
        <authorList>
            <person name="Simakov O."/>
            <person name="Marletaz F."/>
            <person name="Cho S.J."/>
            <person name="Edsinger-Gonzales E."/>
            <person name="Havlak P."/>
            <person name="Hellsten U."/>
            <person name="Kuo D.H."/>
            <person name="Larsson T."/>
            <person name="Lv J."/>
            <person name="Arendt D."/>
            <person name="Savage R."/>
            <person name="Osoegawa K."/>
            <person name="de Jong P."/>
            <person name="Grimwood J."/>
            <person name="Chapman J.A."/>
            <person name="Shapiro H."/>
            <person name="Aerts A."/>
            <person name="Otillar R.P."/>
            <person name="Terry A.Y."/>
            <person name="Boore J.L."/>
            <person name="Grigoriev I.V."/>
            <person name="Lindberg D.R."/>
            <person name="Seaver E.C."/>
            <person name="Weisblat D.A."/>
            <person name="Putnam N.H."/>
            <person name="Rokhsar D.S."/>
        </authorList>
    </citation>
    <scope>NUCLEOTIDE SEQUENCE</scope>
    <source>
        <strain evidence="2 4">I ESC-2004</strain>
    </source>
</reference>
<dbReference type="EnsemblMetazoa" id="CapteT204756">
    <property type="protein sequence ID" value="CapteP204756"/>
    <property type="gene ID" value="CapteG204756"/>
</dbReference>
<feature type="compositionally biased region" description="Polar residues" evidence="1">
    <location>
        <begin position="71"/>
        <end position="87"/>
    </location>
</feature>
<sequence length="115" mass="12826">MTRFLAIKFNSDCRIFPSISPDRIKRLPSILDHIFDAANWSEVVTLRRYGLTEKTIAGQLGITKGTDNNKHPSSSMAEDQENPSFSDTGERHTDPGWPVTQEACSKAPTHRQTPG</sequence>
<dbReference type="EMBL" id="AMQN01000844">
    <property type="status" value="NOT_ANNOTATED_CDS"/>
    <property type="molecule type" value="Genomic_DNA"/>
</dbReference>
<dbReference type="Proteomes" id="UP000014760">
    <property type="component" value="Unassembled WGS sequence"/>
</dbReference>
<organism evidence="2">
    <name type="scientific">Capitella teleta</name>
    <name type="common">Polychaete worm</name>
    <dbReference type="NCBI Taxonomy" id="283909"/>
    <lineage>
        <taxon>Eukaryota</taxon>
        <taxon>Metazoa</taxon>
        <taxon>Spiralia</taxon>
        <taxon>Lophotrochozoa</taxon>
        <taxon>Annelida</taxon>
        <taxon>Polychaeta</taxon>
        <taxon>Sedentaria</taxon>
        <taxon>Scolecida</taxon>
        <taxon>Capitellidae</taxon>
        <taxon>Capitella</taxon>
    </lineage>
</organism>
<protein>
    <submittedName>
        <fullName evidence="2 3">Uncharacterized protein</fullName>
    </submittedName>
</protein>
<accession>R7V118</accession>
<reference evidence="3" key="3">
    <citation type="submission" date="2015-06" db="UniProtKB">
        <authorList>
            <consortium name="EnsemblMetazoa"/>
        </authorList>
    </citation>
    <scope>IDENTIFICATION</scope>
</reference>
<dbReference type="EMBL" id="KB296161">
    <property type="protein sequence ID" value="ELU12209.1"/>
    <property type="molecule type" value="Genomic_DNA"/>
</dbReference>
<gene>
    <name evidence="2" type="ORF">CAPTEDRAFT_204756</name>
</gene>
<reference evidence="4" key="1">
    <citation type="submission" date="2012-12" db="EMBL/GenBank/DDBJ databases">
        <authorList>
            <person name="Hellsten U."/>
            <person name="Grimwood J."/>
            <person name="Chapman J.A."/>
            <person name="Shapiro H."/>
            <person name="Aerts A."/>
            <person name="Otillar R.P."/>
            <person name="Terry A.Y."/>
            <person name="Boore J.L."/>
            <person name="Simakov O."/>
            <person name="Marletaz F."/>
            <person name="Cho S.-J."/>
            <person name="Edsinger-Gonzales E."/>
            <person name="Havlak P."/>
            <person name="Kuo D.-H."/>
            <person name="Larsson T."/>
            <person name="Lv J."/>
            <person name="Arendt D."/>
            <person name="Savage R."/>
            <person name="Osoegawa K."/>
            <person name="de Jong P."/>
            <person name="Lindberg D.R."/>
            <person name="Seaver E.C."/>
            <person name="Weisblat D.A."/>
            <person name="Putnam N.H."/>
            <person name="Grigoriev I.V."/>
            <person name="Rokhsar D.S."/>
        </authorList>
    </citation>
    <scope>NUCLEOTIDE SEQUENCE</scope>
    <source>
        <strain evidence="4">I ESC-2004</strain>
    </source>
</reference>